<reference evidence="1" key="1">
    <citation type="submission" date="2023-10" db="EMBL/GenBank/DDBJ databases">
        <authorList>
            <person name="Chen Y."/>
            <person name="Shah S."/>
            <person name="Dougan E. K."/>
            <person name="Thang M."/>
            <person name="Chan C."/>
        </authorList>
    </citation>
    <scope>NUCLEOTIDE SEQUENCE [LARGE SCALE GENOMIC DNA]</scope>
</reference>
<sequence>MLRRILYVIRRDPRCAAVKDAIGHKQTVEFRFDELHVDLTWSPALDAHGPTVLTRWLQQRLAELPPAARRCLLLLLDLVKDTEACHSRSKGAVASRLKGVHWLLLGMAWWSHAAREAPEEAWRRAARGEGQPLPALLRHPRVRDGTRAPRA</sequence>
<evidence type="ECO:0000313" key="2">
    <source>
        <dbReference type="Proteomes" id="UP001189429"/>
    </source>
</evidence>
<dbReference type="EMBL" id="CAUYUJ010020865">
    <property type="protein sequence ID" value="CAK0901026.1"/>
    <property type="molecule type" value="Genomic_DNA"/>
</dbReference>
<proteinExistence type="predicted"/>
<dbReference type="Proteomes" id="UP001189429">
    <property type="component" value="Unassembled WGS sequence"/>
</dbReference>
<name>A0ABN9XS30_9DINO</name>
<accession>A0ABN9XS30</accession>
<feature type="non-terminal residue" evidence="1">
    <location>
        <position position="151"/>
    </location>
</feature>
<evidence type="ECO:0000313" key="1">
    <source>
        <dbReference type="EMBL" id="CAK0901026.1"/>
    </source>
</evidence>
<protein>
    <submittedName>
        <fullName evidence="1">Uncharacterized protein</fullName>
    </submittedName>
</protein>
<comment type="caution">
    <text evidence="1">The sequence shown here is derived from an EMBL/GenBank/DDBJ whole genome shotgun (WGS) entry which is preliminary data.</text>
</comment>
<organism evidence="1 2">
    <name type="scientific">Prorocentrum cordatum</name>
    <dbReference type="NCBI Taxonomy" id="2364126"/>
    <lineage>
        <taxon>Eukaryota</taxon>
        <taxon>Sar</taxon>
        <taxon>Alveolata</taxon>
        <taxon>Dinophyceae</taxon>
        <taxon>Prorocentrales</taxon>
        <taxon>Prorocentraceae</taxon>
        <taxon>Prorocentrum</taxon>
    </lineage>
</organism>
<gene>
    <name evidence="1" type="ORF">PCOR1329_LOCUS78125</name>
</gene>
<keyword evidence="2" id="KW-1185">Reference proteome</keyword>